<reference evidence="1" key="2">
    <citation type="submission" date="2020-06" db="EMBL/GenBank/DDBJ databases">
        <title>Whole Genome Sequence of Bradyrhizobium sp. Strain 323S2.</title>
        <authorList>
            <person name="Bromfield E.S.P."/>
        </authorList>
    </citation>
    <scope>NUCLEOTIDE SEQUENCE [LARGE SCALE GENOMIC DNA]</scope>
    <source>
        <strain evidence="1">323S2</strain>
    </source>
</reference>
<dbReference type="AlphaFoldDB" id="A0A7Z0QIA6"/>
<dbReference type="EMBL" id="CP088280">
    <property type="protein sequence ID" value="UGX98222.1"/>
    <property type="molecule type" value="Genomic_DNA"/>
</dbReference>
<organism evidence="1">
    <name type="scientific">Bradyrhizobium barranii subsp. barranii</name>
    <dbReference type="NCBI Taxonomy" id="2823807"/>
    <lineage>
        <taxon>Bacteria</taxon>
        <taxon>Pseudomonadati</taxon>
        <taxon>Pseudomonadota</taxon>
        <taxon>Alphaproteobacteria</taxon>
        <taxon>Hyphomicrobiales</taxon>
        <taxon>Nitrobacteraceae</taxon>
        <taxon>Bradyrhizobium</taxon>
        <taxon>Bradyrhizobium barranii</taxon>
    </lineage>
</organism>
<dbReference type="EMBL" id="JACBFH010000001">
    <property type="protein sequence ID" value="NYY94956.1"/>
    <property type="molecule type" value="Genomic_DNA"/>
</dbReference>
<accession>A0A7Z0QIA6</accession>
<sequence length="391" mass="39962">MTALVSYSTGTVSVAAGGTTVTGVGSIWSDENARPGDILQIGNFQSVISDKTDPTHLVIPPWGGGAQAGVAYKIWQVSPQRFAGAEAMATVNKLVAALDAREIPVVVGDDETEPDPSLGEESQTAIQPTTGKVWVMTGGVWVFLGIYKAFRPRGAYDGSTVYYYGDVQTTSGSSYIYINDTPSAGHAAPNATYWQVLAAKGDPGGTGPSGPIGAGYGGTSTTSLAIGTGSKLFTTQANLAYLNGARVRATATAGATGWLEGVATYSGTSLSITSDKTSGAGTGTAWNFNVAGEPGTSGAGTGDMLAANNLSDLASKSAARLNLSADPIVILATGQSNFVRDLTLAWSPASNLFEWNYDGIDGHAGTAFVAPSATTVSAPRRYASEVARVCT</sequence>
<dbReference type="RefSeq" id="WP_166341502.1">
    <property type="nucleotide sequence ID" value="NZ_CP088280.1"/>
</dbReference>
<name>A0A7Z0QIA6_9BRAD</name>
<protein>
    <submittedName>
        <fullName evidence="1">Uncharacterized protein</fullName>
    </submittedName>
</protein>
<reference evidence="2 3" key="3">
    <citation type="journal article" date="2022" name="Int. J. Syst. Evol. Microbiol.">
        <title>Strains of Bradyrhizobium barranii sp. nov. associated with legumes native to Canada are symbionts of soybeans and belong to different subspecies (subsp. barranii subsp. nov. and subsp. apii subsp. nov.) and symbiovars (sv. glycinearum and sv. septentrionale).</title>
        <authorList>
            <person name="Bromfield E.S.P."/>
            <person name="Cloutier S."/>
            <person name="Wasai-Hara S."/>
            <person name="Minamisawa K."/>
        </authorList>
    </citation>
    <scope>NUCLEOTIDE SEQUENCE [LARGE SCALE GENOMIC DNA]</scope>
    <source>
        <strain evidence="2 3">323S2</strain>
    </source>
</reference>
<gene>
    <name evidence="2" type="ORF">G6321_00025095</name>
    <name evidence="1" type="ORF">G6321_43120</name>
</gene>
<proteinExistence type="predicted"/>
<dbReference type="Proteomes" id="UP000564836">
    <property type="component" value="Chromosome"/>
</dbReference>
<evidence type="ECO:0000313" key="3">
    <source>
        <dbReference type="Proteomes" id="UP000564836"/>
    </source>
</evidence>
<evidence type="ECO:0000313" key="1">
    <source>
        <dbReference type="EMBL" id="NYY94956.1"/>
    </source>
</evidence>
<evidence type="ECO:0000313" key="2">
    <source>
        <dbReference type="EMBL" id="UGX98222.1"/>
    </source>
</evidence>
<reference evidence="2 3" key="1">
    <citation type="journal article" date="2017" name="Syst. Appl. Microbiol.">
        <title>Soybeans inoculated with root zone soils of Canadian native legumes harbour diverse and novel Bradyrhizobium spp. that possess agricultural potential.</title>
        <authorList>
            <person name="Bromfield E.S.P."/>
            <person name="Cloutier S."/>
            <person name="Tambong J.T."/>
            <person name="Tran Thi T.V."/>
        </authorList>
    </citation>
    <scope>NUCLEOTIDE SEQUENCE [LARGE SCALE GENOMIC DNA]</scope>
    <source>
        <strain evidence="2 3">323S2</strain>
    </source>
</reference>